<dbReference type="InterPro" id="IPR017932">
    <property type="entry name" value="GATase_2_dom"/>
</dbReference>
<dbReference type="Gene3D" id="3.60.20.10">
    <property type="entry name" value="Glutamine Phosphoribosylpyrophosphate, subunit 1, domain 1"/>
    <property type="match status" value="1"/>
</dbReference>
<dbReference type="SUPFAM" id="SSF56235">
    <property type="entry name" value="N-terminal nucleophile aminohydrolases (Ntn hydrolases)"/>
    <property type="match status" value="1"/>
</dbReference>
<protein>
    <recommendedName>
        <fullName evidence="3">Glutamine--fructose-6-phosphate aminotransferase [isomerizing]</fullName>
        <ecNumber evidence="2">2.6.1.16</ecNumber>
    </recommendedName>
</protein>
<dbReference type="GO" id="GO:0004360">
    <property type="term" value="F:glutamine-fructose-6-phosphate transaminase (isomerizing) activity"/>
    <property type="evidence" value="ECO:0007669"/>
    <property type="project" value="UniProtKB-EC"/>
</dbReference>
<dbReference type="GO" id="GO:0006047">
    <property type="term" value="P:UDP-N-acetylglucosamine metabolic process"/>
    <property type="evidence" value="ECO:0007669"/>
    <property type="project" value="TreeGrafter"/>
</dbReference>
<dbReference type="EC" id="2.6.1.16" evidence="2"/>
<comment type="caution">
    <text evidence="8">The sequence shown here is derived from an EMBL/GenBank/DDBJ whole genome shotgun (WGS) entry which is preliminary data.</text>
</comment>
<dbReference type="Proteomes" id="UP001206236">
    <property type="component" value="Unassembled WGS sequence"/>
</dbReference>
<evidence type="ECO:0000256" key="4">
    <source>
        <dbReference type="ARBA" id="ARBA00022576"/>
    </source>
</evidence>
<dbReference type="GO" id="GO:0006002">
    <property type="term" value="P:fructose 6-phosphate metabolic process"/>
    <property type="evidence" value="ECO:0007669"/>
    <property type="project" value="TreeGrafter"/>
</dbReference>
<keyword evidence="4 8" id="KW-0032">Aminotransferase</keyword>
<dbReference type="PROSITE" id="PS51278">
    <property type="entry name" value="GATASE_TYPE_2"/>
    <property type="match status" value="1"/>
</dbReference>
<dbReference type="AlphaFoldDB" id="A0AAW5KS85"/>
<evidence type="ECO:0000313" key="9">
    <source>
        <dbReference type="Proteomes" id="UP001206236"/>
    </source>
</evidence>
<dbReference type="PANTHER" id="PTHR10937:SF0">
    <property type="entry name" value="GLUTAMINE--FRUCTOSE-6-PHOSPHATE TRANSAMINASE (ISOMERIZING)"/>
    <property type="match status" value="1"/>
</dbReference>
<gene>
    <name evidence="8" type="ORF">NE632_12375</name>
</gene>
<dbReference type="GO" id="GO:0005829">
    <property type="term" value="C:cytosol"/>
    <property type="evidence" value="ECO:0007669"/>
    <property type="project" value="TreeGrafter"/>
</dbReference>
<comment type="catalytic activity">
    <reaction evidence="1">
        <text>D-fructose 6-phosphate + L-glutamine = D-glucosamine 6-phosphate + L-glutamate</text>
        <dbReference type="Rhea" id="RHEA:13237"/>
        <dbReference type="ChEBI" id="CHEBI:29985"/>
        <dbReference type="ChEBI" id="CHEBI:58359"/>
        <dbReference type="ChEBI" id="CHEBI:58725"/>
        <dbReference type="ChEBI" id="CHEBI:61527"/>
        <dbReference type="EC" id="2.6.1.16"/>
    </reaction>
</comment>
<evidence type="ECO:0000256" key="2">
    <source>
        <dbReference type="ARBA" id="ARBA00012916"/>
    </source>
</evidence>
<feature type="non-terminal residue" evidence="8">
    <location>
        <position position="87"/>
    </location>
</feature>
<feature type="domain" description="Glutamine amidotransferase type-2" evidence="7">
    <location>
        <begin position="2"/>
        <end position="87"/>
    </location>
</feature>
<sequence>MCGIVGFTGNKEAAPILLNGLSKLEYRGYDSAGIAVRNGDAEPEIVKAKGKLKVLKGMTNDGKAVKGACGIGHTRWATHGEPSTVNA</sequence>
<evidence type="ECO:0000259" key="7">
    <source>
        <dbReference type="PROSITE" id="PS51278"/>
    </source>
</evidence>
<dbReference type="InterPro" id="IPR029055">
    <property type="entry name" value="Ntn_hydrolases_N"/>
</dbReference>
<reference evidence="8" key="1">
    <citation type="submission" date="2022-06" db="EMBL/GenBank/DDBJ databases">
        <title>Isolation of gut microbiota from human fecal samples.</title>
        <authorList>
            <person name="Pamer E.G."/>
            <person name="Barat B."/>
            <person name="Waligurski E."/>
            <person name="Medina S."/>
            <person name="Paddock L."/>
            <person name="Mostad J."/>
        </authorList>
    </citation>
    <scope>NUCLEOTIDE SEQUENCE</scope>
    <source>
        <strain evidence="8">DFI.5.57</strain>
    </source>
</reference>
<evidence type="ECO:0000256" key="6">
    <source>
        <dbReference type="ARBA" id="ARBA00022962"/>
    </source>
</evidence>
<evidence type="ECO:0000256" key="3">
    <source>
        <dbReference type="ARBA" id="ARBA00016090"/>
    </source>
</evidence>
<organism evidence="8 9">
    <name type="scientific">Ruminococcus bicirculans</name>
    <name type="common">ex Wegman et al. 2014</name>
    <dbReference type="NCBI Taxonomy" id="1160721"/>
    <lineage>
        <taxon>Bacteria</taxon>
        <taxon>Bacillati</taxon>
        <taxon>Bacillota</taxon>
        <taxon>Clostridia</taxon>
        <taxon>Eubacteriales</taxon>
        <taxon>Oscillospiraceae</taxon>
        <taxon>Ruminococcus</taxon>
    </lineage>
</organism>
<keyword evidence="5" id="KW-0808">Transferase</keyword>
<evidence type="ECO:0000256" key="1">
    <source>
        <dbReference type="ARBA" id="ARBA00001031"/>
    </source>
</evidence>
<evidence type="ECO:0000313" key="8">
    <source>
        <dbReference type="EMBL" id="MCQ5154097.1"/>
    </source>
</evidence>
<dbReference type="EMBL" id="JANGCN010000036">
    <property type="protein sequence ID" value="MCQ5154097.1"/>
    <property type="molecule type" value="Genomic_DNA"/>
</dbReference>
<accession>A0AAW5KS85</accession>
<proteinExistence type="predicted"/>
<keyword evidence="6" id="KW-0315">Glutamine amidotransferase</keyword>
<name>A0AAW5KS85_9FIRM</name>
<evidence type="ECO:0000256" key="5">
    <source>
        <dbReference type="ARBA" id="ARBA00022679"/>
    </source>
</evidence>
<dbReference type="PANTHER" id="PTHR10937">
    <property type="entry name" value="GLUCOSAMINE--FRUCTOSE-6-PHOSPHATE AMINOTRANSFERASE, ISOMERIZING"/>
    <property type="match status" value="1"/>
</dbReference>
<dbReference type="GO" id="GO:0006487">
    <property type="term" value="P:protein N-linked glycosylation"/>
    <property type="evidence" value="ECO:0007669"/>
    <property type="project" value="TreeGrafter"/>
</dbReference>